<evidence type="ECO:0000313" key="8">
    <source>
        <dbReference type="EMBL" id="MFD1933536.1"/>
    </source>
</evidence>
<feature type="domain" description="Aminotransferase class I/classII large" evidence="7">
    <location>
        <begin position="39"/>
        <end position="356"/>
    </location>
</feature>
<feature type="region of interest" description="Disordered" evidence="6">
    <location>
        <begin position="1"/>
        <end position="20"/>
    </location>
</feature>
<proteinExistence type="inferred from homology"/>
<evidence type="ECO:0000259" key="7">
    <source>
        <dbReference type="Pfam" id="PF00155"/>
    </source>
</evidence>
<evidence type="ECO:0000256" key="5">
    <source>
        <dbReference type="ARBA" id="ARBA00037974"/>
    </source>
</evidence>
<comment type="cofactor">
    <cofactor evidence="1">
        <name>pyridoxal 5'-phosphate</name>
        <dbReference type="ChEBI" id="CHEBI:597326"/>
    </cofactor>
</comment>
<evidence type="ECO:0000256" key="4">
    <source>
        <dbReference type="ARBA" id="ARBA00023239"/>
    </source>
</evidence>
<comment type="caution">
    <text evidence="8">The sequence shown here is derived from an EMBL/GenBank/DDBJ whole genome shotgun (WGS) entry which is preliminary data.</text>
</comment>
<dbReference type="InterPro" id="IPR051798">
    <property type="entry name" value="Class-II_PLP-Dep_Aminotrans"/>
</dbReference>
<dbReference type="InterPro" id="IPR015422">
    <property type="entry name" value="PyrdxlP-dep_Trfase_small"/>
</dbReference>
<keyword evidence="9" id="KW-1185">Reference proteome</keyword>
<keyword evidence="4 8" id="KW-0456">Lyase</keyword>
<dbReference type="EC" id="4.4.1.13" evidence="2"/>
<evidence type="ECO:0000313" key="9">
    <source>
        <dbReference type="Proteomes" id="UP001597368"/>
    </source>
</evidence>
<protein>
    <recommendedName>
        <fullName evidence="2">cysteine-S-conjugate beta-lyase</fullName>
        <ecNumber evidence="2">4.4.1.13</ecNumber>
    </recommendedName>
</protein>
<reference evidence="9" key="1">
    <citation type="journal article" date="2019" name="Int. J. Syst. Evol. Microbiol.">
        <title>The Global Catalogue of Microorganisms (GCM) 10K type strain sequencing project: providing services to taxonomists for standard genome sequencing and annotation.</title>
        <authorList>
            <consortium name="The Broad Institute Genomics Platform"/>
            <consortium name="The Broad Institute Genome Sequencing Center for Infectious Disease"/>
            <person name="Wu L."/>
            <person name="Ma J."/>
        </authorList>
    </citation>
    <scope>NUCLEOTIDE SEQUENCE [LARGE SCALE GENOMIC DNA]</scope>
    <source>
        <strain evidence="9">ICMP 6774ER</strain>
    </source>
</reference>
<evidence type="ECO:0000256" key="3">
    <source>
        <dbReference type="ARBA" id="ARBA00022898"/>
    </source>
</evidence>
<dbReference type="CDD" id="cd00609">
    <property type="entry name" value="AAT_like"/>
    <property type="match status" value="1"/>
</dbReference>
<dbReference type="EMBL" id="JBHUFV010000033">
    <property type="protein sequence ID" value="MFD1933536.1"/>
    <property type="molecule type" value="Genomic_DNA"/>
</dbReference>
<dbReference type="RefSeq" id="WP_379573576.1">
    <property type="nucleotide sequence ID" value="NZ_JBHUFV010000033.1"/>
</dbReference>
<dbReference type="Pfam" id="PF00155">
    <property type="entry name" value="Aminotran_1_2"/>
    <property type="match status" value="1"/>
</dbReference>
<gene>
    <name evidence="8" type="ORF">ACFSKW_18930</name>
</gene>
<dbReference type="Gene3D" id="3.90.1150.10">
    <property type="entry name" value="Aspartate Aminotransferase, domain 1"/>
    <property type="match status" value="1"/>
</dbReference>
<dbReference type="PANTHER" id="PTHR43525">
    <property type="entry name" value="PROTEIN MALY"/>
    <property type="match status" value="1"/>
</dbReference>
<keyword evidence="3" id="KW-0663">Pyridoxal phosphate</keyword>
<evidence type="ECO:0000256" key="6">
    <source>
        <dbReference type="SAM" id="MobiDB-lite"/>
    </source>
</evidence>
<dbReference type="InterPro" id="IPR015424">
    <property type="entry name" value="PyrdxlP-dep_Trfase"/>
</dbReference>
<dbReference type="Gene3D" id="3.40.640.10">
    <property type="entry name" value="Type I PLP-dependent aspartate aminotransferase-like (Major domain)"/>
    <property type="match status" value="1"/>
</dbReference>
<sequence length="376" mass="40780">MSHILGDTDRVDDTFPRPTKDGLKWANAGPDVIACWIADMDFPTAPAIVEALQRRARGDLGYPAWAADPQAGPLAEAFTERMLVRYGWAADPSAVRAFSDLNQALQVVLHIATDPGDTVAMHAPAYPPFLGTLEEMGRVLRTDLSDLADCRALVLVNPHNPTGRVFTRSELAALAEQVERHDLLVVSDEVHADLVYSPAEHIPFASILPERTITLTSATKAFNLGGVRCALAHLGPPRIRETLRSHPSFLYGGANVFGVEATVAAWKHADGWLSDTMTVLDRNRQLIASRVPGYVAPDATYLAWLDVGRPGMAEVLEREARILVSDGATFGPGGERFVRVNFATSAEILTEVLDRLTRVCAIPAATSPRPEPLTGR</sequence>
<dbReference type="InterPro" id="IPR015421">
    <property type="entry name" value="PyrdxlP-dep_Trfase_major"/>
</dbReference>
<dbReference type="InterPro" id="IPR004839">
    <property type="entry name" value="Aminotransferase_I/II_large"/>
</dbReference>
<evidence type="ECO:0000256" key="1">
    <source>
        <dbReference type="ARBA" id="ARBA00001933"/>
    </source>
</evidence>
<name>A0ABW4SY44_9ACTN</name>
<evidence type="ECO:0000256" key="2">
    <source>
        <dbReference type="ARBA" id="ARBA00012224"/>
    </source>
</evidence>
<accession>A0ABW4SY44</accession>
<dbReference type="PANTHER" id="PTHR43525:SF1">
    <property type="entry name" value="PROTEIN MALY"/>
    <property type="match status" value="1"/>
</dbReference>
<dbReference type="GO" id="GO:0047804">
    <property type="term" value="F:cysteine-S-conjugate beta-lyase activity"/>
    <property type="evidence" value="ECO:0007669"/>
    <property type="project" value="UniProtKB-EC"/>
</dbReference>
<dbReference type="Proteomes" id="UP001597368">
    <property type="component" value="Unassembled WGS sequence"/>
</dbReference>
<comment type="similarity">
    <text evidence="5">Belongs to the class-II pyridoxal-phosphate-dependent aminotransferase family. MalY/PatB cystathionine beta-lyase subfamily.</text>
</comment>
<dbReference type="SUPFAM" id="SSF53383">
    <property type="entry name" value="PLP-dependent transferases"/>
    <property type="match status" value="1"/>
</dbReference>
<organism evidence="8 9">
    <name type="scientific">Nonomuraea mangrovi</name>
    <dbReference type="NCBI Taxonomy" id="2316207"/>
    <lineage>
        <taxon>Bacteria</taxon>
        <taxon>Bacillati</taxon>
        <taxon>Actinomycetota</taxon>
        <taxon>Actinomycetes</taxon>
        <taxon>Streptosporangiales</taxon>
        <taxon>Streptosporangiaceae</taxon>
        <taxon>Nonomuraea</taxon>
    </lineage>
</organism>